<dbReference type="EMBL" id="JAGMVJ010000004">
    <property type="protein sequence ID" value="KAH7091555.1"/>
    <property type="molecule type" value="Genomic_DNA"/>
</dbReference>
<name>A0A8K0RBV0_9PLEO</name>
<evidence type="ECO:0000313" key="2">
    <source>
        <dbReference type="Proteomes" id="UP000813461"/>
    </source>
</evidence>
<comment type="caution">
    <text evidence="1">The sequence shown here is derived from an EMBL/GenBank/DDBJ whole genome shotgun (WGS) entry which is preliminary data.</text>
</comment>
<proteinExistence type="predicted"/>
<reference evidence="1" key="1">
    <citation type="journal article" date="2021" name="Nat. Commun.">
        <title>Genetic determinants of endophytism in the Arabidopsis root mycobiome.</title>
        <authorList>
            <person name="Mesny F."/>
            <person name="Miyauchi S."/>
            <person name="Thiergart T."/>
            <person name="Pickel B."/>
            <person name="Atanasova L."/>
            <person name="Karlsson M."/>
            <person name="Huettel B."/>
            <person name="Barry K.W."/>
            <person name="Haridas S."/>
            <person name="Chen C."/>
            <person name="Bauer D."/>
            <person name="Andreopoulos W."/>
            <person name="Pangilinan J."/>
            <person name="LaButti K."/>
            <person name="Riley R."/>
            <person name="Lipzen A."/>
            <person name="Clum A."/>
            <person name="Drula E."/>
            <person name="Henrissat B."/>
            <person name="Kohler A."/>
            <person name="Grigoriev I.V."/>
            <person name="Martin F.M."/>
            <person name="Hacquard S."/>
        </authorList>
    </citation>
    <scope>NUCLEOTIDE SEQUENCE</scope>
    <source>
        <strain evidence="1">MPI-SDFR-AT-0120</strain>
    </source>
</reference>
<dbReference type="AlphaFoldDB" id="A0A8K0RBV0"/>
<dbReference type="Proteomes" id="UP000813461">
    <property type="component" value="Unassembled WGS sequence"/>
</dbReference>
<organism evidence="1 2">
    <name type="scientific">Paraphoma chrysanthemicola</name>
    <dbReference type="NCBI Taxonomy" id="798071"/>
    <lineage>
        <taxon>Eukaryota</taxon>
        <taxon>Fungi</taxon>
        <taxon>Dikarya</taxon>
        <taxon>Ascomycota</taxon>
        <taxon>Pezizomycotina</taxon>
        <taxon>Dothideomycetes</taxon>
        <taxon>Pleosporomycetidae</taxon>
        <taxon>Pleosporales</taxon>
        <taxon>Pleosporineae</taxon>
        <taxon>Phaeosphaeriaceae</taxon>
        <taxon>Paraphoma</taxon>
    </lineage>
</organism>
<protein>
    <submittedName>
        <fullName evidence="1">Uncharacterized protein</fullName>
    </submittedName>
</protein>
<evidence type="ECO:0000313" key="1">
    <source>
        <dbReference type="EMBL" id="KAH7091555.1"/>
    </source>
</evidence>
<keyword evidence="2" id="KW-1185">Reference proteome</keyword>
<accession>A0A8K0RBV0</accession>
<sequence>MKGRGGGRAANPVRGGVGVEALTHGTCASEGIDVRWNAWAWAADQFLFEMRSRIEVAERERCGSCRASPWKRCRKLLHSTTTIAVRALLRMHTQGNEPWCSAMALPRQVVAKVNAPDPAMQYPGPCTIKPRHPFLRIGNYAGALLFGRLVERAERWCWSLRCICGLTEWLGWPISRKRRLSPASRGKRSEDATPMLMGSGIWSCREIEKWSDTPGTMTSHAAEMMQRRVIGAHTPSSPDEHCLGETGE</sequence>
<gene>
    <name evidence="1" type="ORF">FB567DRAFT_277037</name>
</gene>